<keyword evidence="1" id="KW-0805">Transcription regulation</keyword>
<proteinExistence type="predicted"/>
<keyword evidence="2" id="KW-0804">Transcription</keyword>
<dbReference type="PANTHER" id="PTHR34236:SF1">
    <property type="entry name" value="DIMETHYL SULFOXIDE REDUCTASE TRANSCRIPTIONAL ACTIVATOR"/>
    <property type="match status" value="1"/>
</dbReference>
<evidence type="ECO:0000259" key="4">
    <source>
        <dbReference type="Pfam" id="PF15915"/>
    </source>
</evidence>
<organism evidence="5 6">
    <name type="scientific">Halogeometricum rufum</name>
    <dbReference type="NCBI Taxonomy" id="553469"/>
    <lineage>
        <taxon>Archaea</taxon>
        <taxon>Methanobacteriati</taxon>
        <taxon>Methanobacteriota</taxon>
        <taxon>Stenosarchaea group</taxon>
        <taxon>Halobacteria</taxon>
        <taxon>Halobacteriales</taxon>
        <taxon>Haloferacaceae</taxon>
        <taxon>Halogeometricum</taxon>
    </lineage>
</organism>
<dbReference type="RefSeq" id="WP_089809676.1">
    <property type="nucleotide sequence ID" value="NZ_FOYT01000003.1"/>
</dbReference>
<dbReference type="EMBL" id="FOYT01000003">
    <property type="protein sequence ID" value="SFR66633.1"/>
    <property type="molecule type" value="Genomic_DNA"/>
</dbReference>
<name>A0A1I6IIV4_9EURY</name>
<dbReference type="AlphaFoldDB" id="A0A1I6IIV4"/>
<dbReference type="Proteomes" id="UP000198531">
    <property type="component" value="Unassembled WGS sequence"/>
</dbReference>
<dbReference type="InterPro" id="IPR007050">
    <property type="entry name" value="HTH_bacterioopsin"/>
</dbReference>
<evidence type="ECO:0000313" key="6">
    <source>
        <dbReference type="Proteomes" id="UP000198531"/>
    </source>
</evidence>
<dbReference type="InterPro" id="IPR031803">
    <property type="entry name" value="BAT_GAF/HTH-assoc"/>
</dbReference>
<evidence type="ECO:0000256" key="2">
    <source>
        <dbReference type="ARBA" id="ARBA00023163"/>
    </source>
</evidence>
<dbReference type="SUPFAM" id="SSF88659">
    <property type="entry name" value="Sigma3 and sigma4 domains of RNA polymerase sigma factors"/>
    <property type="match status" value="1"/>
</dbReference>
<dbReference type="STRING" id="553469.SAMN04487947_3332"/>
<dbReference type="InterPro" id="IPR013324">
    <property type="entry name" value="RNA_pol_sigma_r3/r4-like"/>
</dbReference>
<dbReference type="OrthoDB" id="194721at2157"/>
<feature type="domain" description="HTH bat-type" evidence="3">
    <location>
        <begin position="156"/>
        <end position="208"/>
    </location>
</feature>
<keyword evidence="6" id="KW-1185">Reference proteome</keyword>
<sequence>MTVILEFTLAWDEFALGRALSSASDRQVQLERIIPMENTVIPFFWVVGEQPERLKADVDASEYVQNLSVVDQMGDHTLYRVEWTGEYEDLLNGIVATGGTILEGEGSEEWYFQLRFLDHEHVADFYNFCTERDIPIHIERTYTLTEESLRGRNFGLTPKQREALVIALKRGYFDTPQETDMSEMAEELGITQQAFSDRLRRAEQKVLENVLSASTRGGTN</sequence>
<evidence type="ECO:0000256" key="1">
    <source>
        <dbReference type="ARBA" id="ARBA00023015"/>
    </source>
</evidence>
<evidence type="ECO:0000259" key="3">
    <source>
        <dbReference type="Pfam" id="PF04967"/>
    </source>
</evidence>
<protein>
    <submittedName>
        <fullName evidence="5">Predicted DNA binding protein, contains HTH domain</fullName>
    </submittedName>
</protein>
<feature type="domain" description="Bacterioopsin transcriptional activator GAF and HTH associated" evidence="4">
    <location>
        <begin position="3"/>
        <end position="102"/>
    </location>
</feature>
<dbReference type="Pfam" id="PF15915">
    <property type="entry name" value="BAT"/>
    <property type="match status" value="1"/>
</dbReference>
<accession>A0A1I6IIV4</accession>
<dbReference type="PANTHER" id="PTHR34236">
    <property type="entry name" value="DIMETHYL SULFOXIDE REDUCTASE TRANSCRIPTIONAL ACTIVATOR"/>
    <property type="match status" value="1"/>
</dbReference>
<dbReference type="Pfam" id="PF04967">
    <property type="entry name" value="HTH_10"/>
    <property type="match status" value="1"/>
</dbReference>
<gene>
    <name evidence="5" type="ORF">SAMN04487947_3332</name>
</gene>
<reference evidence="6" key="1">
    <citation type="submission" date="2016-10" db="EMBL/GenBank/DDBJ databases">
        <authorList>
            <person name="Varghese N."/>
            <person name="Submissions S."/>
        </authorList>
    </citation>
    <scope>NUCLEOTIDE SEQUENCE [LARGE SCALE GENOMIC DNA]</scope>
    <source>
        <strain evidence="6">CGMCC 1.7736</strain>
    </source>
</reference>
<evidence type="ECO:0000313" key="5">
    <source>
        <dbReference type="EMBL" id="SFR66633.1"/>
    </source>
</evidence>